<sequence>MTADPVVTRARALWCELAGVPVEFGRTGTSVAVSPGSGLCPPSWAGIVLLDGAAIATAPTAEAAARLRGAAAGRAPEELVDAAVLRSLLPVARTLGPAALAYLSAADFRPAPVPVAEVPRGHPRVADLSAGVGREDADESALDEITSPAFAVFEDGEVTAAAGYRLWPRRVAHLSVLTATRHRGRGLARAAASAAVAHALGAGLLPQWRARPEPSRRVARALGFRERGAQLSLRLTD</sequence>
<evidence type="ECO:0000313" key="2">
    <source>
        <dbReference type="EMBL" id="GAA2403119.1"/>
    </source>
</evidence>
<dbReference type="EMBL" id="BAAATJ010000014">
    <property type="protein sequence ID" value="GAA2403119.1"/>
    <property type="molecule type" value="Genomic_DNA"/>
</dbReference>
<organism evidence="2 3">
    <name type="scientific">Streptomyces glaucosporus</name>
    <dbReference type="NCBI Taxonomy" id="284044"/>
    <lineage>
        <taxon>Bacteria</taxon>
        <taxon>Bacillati</taxon>
        <taxon>Actinomycetota</taxon>
        <taxon>Actinomycetes</taxon>
        <taxon>Kitasatosporales</taxon>
        <taxon>Streptomycetaceae</taxon>
        <taxon>Streptomyces</taxon>
    </lineage>
</organism>
<protein>
    <recommendedName>
        <fullName evidence="1">N-acetyltransferase domain-containing protein</fullName>
    </recommendedName>
</protein>
<dbReference type="Pfam" id="PF12746">
    <property type="entry name" value="GNAT_acetyltran"/>
    <property type="match status" value="1"/>
</dbReference>
<dbReference type="InterPro" id="IPR000182">
    <property type="entry name" value="GNAT_dom"/>
</dbReference>
<dbReference type="PROSITE" id="PS51186">
    <property type="entry name" value="GNAT"/>
    <property type="match status" value="1"/>
</dbReference>
<keyword evidence="3" id="KW-1185">Reference proteome</keyword>
<evidence type="ECO:0000259" key="1">
    <source>
        <dbReference type="PROSITE" id="PS51186"/>
    </source>
</evidence>
<evidence type="ECO:0000313" key="3">
    <source>
        <dbReference type="Proteomes" id="UP001500058"/>
    </source>
</evidence>
<accession>A0ABN3IGV0</accession>
<dbReference type="Proteomes" id="UP001500058">
    <property type="component" value="Unassembled WGS sequence"/>
</dbReference>
<comment type="caution">
    <text evidence="2">The sequence shown here is derived from an EMBL/GenBank/DDBJ whole genome shotgun (WGS) entry which is preliminary data.</text>
</comment>
<dbReference type="RefSeq" id="WP_344631781.1">
    <property type="nucleotide sequence ID" value="NZ_BAAATJ010000014.1"/>
</dbReference>
<name>A0ABN3IGV0_9ACTN</name>
<feature type="domain" description="N-acetyltransferase" evidence="1">
    <location>
        <begin position="106"/>
        <end position="237"/>
    </location>
</feature>
<dbReference type="Gene3D" id="3.40.630.30">
    <property type="match status" value="1"/>
</dbReference>
<dbReference type="SUPFAM" id="SSF55729">
    <property type="entry name" value="Acyl-CoA N-acyltransferases (Nat)"/>
    <property type="match status" value="1"/>
</dbReference>
<gene>
    <name evidence="2" type="ORF">GCM10010420_32900</name>
</gene>
<dbReference type="InterPro" id="IPR027365">
    <property type="entry name" value="GNAT_acetyltra_YdfB-like"/>
</dbReference>
<dbReference type="InterPro" id="IPR016181">
    <property type="entry name" value="Acyl_CoA_acyltransferase"/>
</dbReference>
<reference evidence="2 3" key="1">
    <citation type="journal article" date="2019" name="Int. J. Syst. Evol. Microbiol.">
        <title>The Global Catalogue of Microorganisms (GCM) 10K type strain sequencing project: providing services to taxonomists for standard genome sequencing and annotation.</title>
        <authorList>
            <consortium name="The Broad Institute Genomics Platform"/>
            <consortium name="The Broad Institute Genome Sequencing Center for Infectious Disease"/>
            <person name="Wu L."/>
            <person name="Ma J."/>
        </authorList>
    </citation>
    <scope>NUCLEOTIDE SEQUENCE [LARGE SCALE GENOMIC DNA]</scope>
    <source>
        <strain evidence="2 3">JCM 6921</strain>
    </source>
</reference>
<proteinExistence type="predicted"/>